<sequence>MARPRIGVSACLLGETVRYDGGHRRDPVVAEVLARTFDLVPLCPEVAAGLGVPRPPVHLVGAAHAPRAVGVDDPARDVTAALAAQAETEILTTLDGVILKARSPSCGIASTPIHDARGNVHALGAGVFARALRRARPLLPMAEAERLADPGRRLAFVLAVLVHHHARRPRRLAALHEAVAPLLEGCDRAAGRRAAALARRGRGRAAARRYTALALAVLARPRSAARLRRAARGWIPAPARAKIAR</sequence>
<organism evidence="1 2">
    <name type="scientific">Inmirania thermothiophila</name>
    <dbReference type="NCBI Taxonomy" id="1750597"/>
    <lineage>
        <taxon>Bacteria</taxon>
        <taxon>Pseudomonadati</taxon>
        <taxon>Pseudomonadota</taxon>
        <taxon>Gammaproteobacteria</taxon>
        <taxon>Chromatiales</taxon>
        <taxon>Ectothiorhodospiraceae</taxon>
        <taxon>Inmirania</taxon>
    </lineage>
</organism>
<dbReference type="Pfam" id="PF04463">
    <property type="entry name" value="2-thiour_desulf"/>
    <property type="match status" value="1"/>
</dbReference>
<protein>
    <submittedName>
        <fullName evidence="1">Uncharacterized protein YbbK (DUF523 family)</fullName>
    </submittedName>
</protein>
<dbReference type="PANTHER" id="PTHR30087:SF0">
    <property type="entry name" value="INNER MEMBRANE PROTEIN"/>
    <property type="match status" value="1"/>
</dbReference>
<name>A0A3N1XSA6_9GAMM</name>
<dbReference type="RefSeq" id="WP_123401958.1">
    <property type="nucleotide sequence ID" value="NZ_RJVI01000003.1"/>
</dbReference>
<evidence type="ECO:0000313" key="2">
    <source>
        <dbReference type="Proteomes" id="UP000276634"/>
    </source>
</evidence>
<dbReference type="EMBL" id="RJVI01000003">
    <property type="protein sequence ID" value="ROR29543.1"/>
    <property type="molecule type" value="Genomic_DNA"/>
</dbReference>
<dbReference type="PANTHER" id="PTHR30087">
    <property type="entry name" value="INNER MEMBRANE PROTEIN"/>
    <property type="match status" value="1"/>
</dbReference>
<proteinExistence type="predicted"/>
<gene>
    <name evidence="1" type="ORF">EDC57_2213</name>
</gene>
<keyword evidence="2" id="KW-1185">Reference proteome</keyword>
<dbReference type="OrthoDB" id="495783at2"/>
<accession>A0A3N1XSA6</accession>
<dbReference type="InterPro" id="IPR007553">
    <property type="entry name" value="2-thiour_desulf"/>
</dbReference>
<dbReference type="Proteomes" id="UP000276634">
    <property type="component" value="Unassembled WGS sequence"/>
</dbReference>
<reference evidence="1 2" key="1">
    <citation type="submission" date="2018-11" db="EMBL/GenBank/DDBJ databases">
        <title>Genomic Encyclopedia of Type Strains, Phase IV (KMG-IV): sequencing the most valuable type-strain genomes for metagenomic binning, comparative biology and taxonomic classification.</title>
        <authorList>
            <person name="Goeker M."/>
        </authorList>
    </citation>
    <scope>NUCLEOTIDE SEQUENCE [LARGE SCALE GENOMIC DNA]</scope>
    <source>
        <strain evidence="1 2">DSM 100275</strain>
    </source>
</reference>
<dbReference type="AlphaFoldDB" id="A0A3N1XSA6"/>
<comment type="caution">
    <text evidence="1">The sequence shown here is derived from an EMBL/GenBank/DDBJ whole genome shotgun (WGS) entry which is preliminary data.</text>
</comment>
<evidence type="ECO:0000313" key="1">
    <source>
        <dbReference type="EMBL" id="ROR29543.1"/>
    </source>
</evidence>